<organism evidence="2 3">
    <name type="scientific">Terrabacter aeriphilus</name>
    <dbReference type="NCBI Taxonomy" id="515662"/>
    <lineage>
        <taxon>Bacteria</taxon>
        <taxon>Bacillati</taxon>
        <taxon>Actinomycetota</taxon>
        <taxon>Actinomycetes</taxon>
        <taxon>Micrococcales</taxon>
        <taxon>Intrasporangiaceae</taxon>
        <taxon>Terrabacter</taxon>
    </lineage>
</organism>
<evidence type="ECO:0000313" key="2">
    <source>
        <dbReference type="EMBL" id="GAA5021063.1"/>
    </source>
</evidence>
<accession>A0ABP9J747</accession>
<keyword evidence="3" id="KW-1185">Reference proteome</keyword>
<keyword evidence="1" id="KW-1133">Transmembrane helix</keyword>
<keyword evidence="1" id="KW-0812">Transmembrane</keyword>
<comment type="caution">
    <text evidence="2">The sequence shown here is derived from an EMBL/GenBank/DDBJ whole genome shotgun (WGS) entry which is preliminary data.</text>
</comment>
<reference evidence="3" key="1">
    <citation type="journal article" date="2019" name="Int. J. Syst. Evol. Microbiol.">
        <title>The Global Catalogue of Microorganisms (GCM) 10K type strain sequencing project: providing services to taxonomists for standard genome sequencing and annotation.</title>
        <authorList>
            <consortium name="The Broad Institute Genomics Platform"/>
            <consortium name="The Broad Institute Genome Sequencing Center for Infectious Disease"/>
            <person name="Wu L."/>
            <person name="Ma J."/>
        </authorList>
    </citation>
    <scope>NUCLEOTIDE SEQUENCE [LARGE SCALE GENOMIC DNA]</scope>
    <source>
        <strain evidence="3">JCM 17687</strain>
    </source>
</reference>
<proteinExistence type="predicted"/>
<evidence type="ECO:0000313" key="3">
    <source>
        <dbReference type="Proteomes" id="UP001500427"/>
    </source>
</evidence>
<keyword evidence="1" id="KW-0472">Membrane</keyword>
<protein>
    <recommendedName>
        <fullName evidence="4">ABC transporter permease</fullName>
    </recommendedName>
</protein>
<sequence length="82" mass="8624">MCHPAGFGRRFWAVLAVGLLALATAVLTLAWPEWIEAVFGAEPDEGRGSTEQGVAVACAVVFLICVAASARIVLRSRPVTAE</sequence>
<feature type="transmembrane region" description="Helical" evidence="1">
    <location>
        <begin position="54"/>
        <end position="74"/>
    </location>
</feature>
<name>A0ABP9J747_9MICO</name>
<evidence type="ECO:0000256" key="1">
    <source>
        <dbReference type="SAM" id="Phobius"/>
    </source>
</evidence>
<evidence type="ECO:0008006" key="4">
    <source>
        <dbReference type="Google" id="ProtNLM"/>
    </source>
</evidence>
<dbReference type="Proteomes" id="UP001500427">
    <property type="component" value="Unassembled WGS sequence"/>
</dbReference>
<gene>
    <name evidence="2" type="ORF">GCM10023258_10150</name>
</gene>
<dbReference type="EMBL" id="BAABIW010000008">
    <property type="protein sequence ID" value="GAA5021063.1"/>
    <property type="molecule type" value="Genomic_DNA"/>
</dbReference>